<reference evidence="1" key="1">
    <citation type="journal article" date="2015" name="Nature">
        <title>Complex archaea that bridge the gap between prokaryotes and eukaryotes.</title>
        <authorList>
            <person name="Spang A."/>
            <person name="Saw J.H."/>
            <person name="Jorgensen S.L."/>
            <person name="Zaremba-Niedzwiedzka K."/>
            <person name="Martijn J."/>
            <person name="Lind A.E."/>
            <person name="van Eijk R."/>
            <person name="Schleper C."/>
            <person name="Guy L."/>
            <person name="Ettema T.J."/>
        </authorList>
    </citation>
    <scope>NUCLEOTIDE SEQUENCE</scope>
</reference>
<protein>
    <recommendedName>
        <fullName evidence="2">Phage ABA sandwich domain-containing protein</fullName>
    </recommendedName>
</protein>
<comment type="caution">
    <text evidence="1">The sequence shown here is derived from an EMBL/GenBank/DDBJ whole genome shotgun (WGS) entry which is preliminary data.</text>
</comment>
<evidence type="ECO:0000313" key="1">
    <source>
        <dbReference type="EMBL" id="KKL08961.1"/>
    </source>
</evidence>
<name>A0A0F9CTG8_9ZZZZ</name>
<proteinExistence type="predicted"/>
<gene>
    <name evidence="1" type="ORF">LCGC14_2570620</name>
</gene>
<dbReference type="AlphaFoldDB" id="A0A0F9CTG8"/>
<accession>A0A0F9CTG8</accession>
<organism evidence="1">
    <name type="scientific">marine sediment metagenome</name>
    <dbReference type="NCBI Taxonomy" id="412755"/>
    <lineage>
        <taxon>unclassified sequences</taxon>
        <taxon>metagenomes</taxon>
        <taxon>ecological metagenomes</taxon>
    </lineage>
</organism>
<sequence>MKEIKPGAELDYAVAEAIGWKHLDDKQIEGIPPGGAYLYIPIPRFSNNLNAAFAAADEVGLFTPQENDRGQGPWVSLHRGPLGWFVKSGETYIGRGRGDSPALAICAAILELKRP</sequence>
<evidence type="ECO:0008006" key="2">
    <source>
        <dbReference type="Google" id="ProtNLM"/>
    </source>
</evidence>
<dbReference type="EMBL" id="LAZR01042673">
    <property type="protein sequence ID" value="KKL08961.1"/>
    <property type="molecule type" value="Genomic_DNA"/>
</dbReference>